<dbReference type="PANTHER" id="PTHR34477:SF1">
    <property type="entry name" value="UPF0213 PROTEIN YHBQ"/>
    <property type="match status" value="1"/>
</dbReference>
<reference evidence="3 4" key="1">
    <citation type="submission" date="2018-01" db="EMBL/GenBank/DDBJ databases">
        <authorList>
            <person name="Gaut B.S."/>
            <person name="Morton B.R."/>
            <person name="Clegg M.T."/>
            <person name="Duvall M.R."/>
        </authorList>
    </citation>
    <scope>NUCLEOTIDE SEQUENCE [LARGE SCALE GENOMIC DNA]</scope>
    <source>
        <strain evidence="3 4">HR-AV</strain>
    </source>
</reference>
<dbReference type="InterPro" id="IPR050190">
    <property type="entry name" value="UPF0213_domain"/>
</dbReference>
<evidence type="ECO:0000256" key="1">
    <source>
        <dbReference type="ARBA" id="ARBA00007435"/>
    </source>
</evidence>
<sequence>MKLMYVYILLCADGSYYTGVTNDVENRLLEHNEGKDEKSYTFSRRPVQLVFWEVFYTPMAAIEFEKQVKGWSRKKKESIIMDKWDELKGLSECKNKSHYKNKR</sequence>
<dbReference type="PANTHER" id="PTHR34477">
    <property type="entry name" value="UPF0213 PROTEIN YHBQ"/>
    <property type="match status" value="1"/>
</dbReference>
<proteinExistence type="inferred from homology"/>
<dbReference type="Gene3D" id="3.40.1440.10">
    <property type="entry name" value="GIY-YIG endonuclease"/>
    <property type="match status" value="1"/>
</dbReference>
<feature type="domain" description="GIY-YIG" evidence="2">
    <location>
        <begin position="2"/>
        <end position="78"/>
    </location>
</feature>
<comment type="caution">
    <text evidence="3">The sequence shown here is derived from an EMBL/GenBank/DDBJ whole genome shotgun (WGS) entry which is preliminary data.</text>
</comment>
<keyword evidence="4" id="KW-1185">Reference proteome</keyword>
<dbReference type="OrthoDB" id="1495241at2"/>
<accession>A0A2S4ZX86</accession>
<comment type="similarity">
    <text evidence="1">Belongs to the UPF0213 family.</text>
</comment>
<dbReference type="Pfam" id="PF01541">
    <property type="entry name" value="GIY-YIG"/>
    <property type="match status" value="1"/>
</dbReference>
<evidence type="ECO:0000313" key="3">
    <source>
        <dbReference type="EMBL" id="POY34980.1"/>
    </source>
</evidence>
<dbReference type="PROSITE" id="PS50164">
    <property type="entry name" value="GIY_YIG"/>
    <property type="match status" value="1"/>
</dbReference>
<name>A0A2S4ZX86_9SPHI</name>
<evidence type="ECO:0000313" key="4">
    <source>
        <dbReference type="Proteomes" id="UP000236893"/>
    </source>
</evidence>
<dbReference type="SUPFAM" id="SSF82771">
    <property type="entry name" value="GIY-YIG endonuclease"/>
    <property type="match status" value="1"/>
</dbReference>
<evidence type="ECO:0000259" key="2">
    <source>
        <dbReference type="PROSITE" id="PS50164"/>
    </source>
</evidence>
<organism evidence="3 4">
    <name type="scientific">Solitalea longa</name>
    <dbReference type="NCBI Taxonomy" id="2079460"/>
    <lineage>
        <taxon>Bacteria</taxon>
        <taxon>Pseudomonadati</taxon>
        <taxon>Bacteroidota</taxon>
        <taxon>Sphingobacteriia</taxon>
        <taxon>Sphingobacteriales</taxon>
        <taxon>Sphingobacteriaceae</taxon>
        <taxon>Solitalea</taxon>
    </lineage>
</organism>
<dbReference type="EMBL" id="PQVF01000016">
    <property type="protein sequence ID" value="POY34980.1"/>
    <property type="molecule type" value="Genomic_DNA"/>
</dbReference>
<dbReference type="CDD" id="cd10456">
    <property type="entry name" value="GIY-YIG_UPF0213"/>
    <property type="match status" value="1"/>
</dbReference>
<protein>
    <recommendedName>
        <fullName evidence="2">GIY-YIG domain-containing protein</fullName>
    </recommendedName>
</protein>
<dbReference type="Proteomes" id="UP000236893">
    <property type="component" value="Unassembled WGS sequence"/>
</dbReference>
<gene>
    <name evidence="3" type="ORF">C3K47_17590</name>
</gene>
<dbReference type="InterPro" id="IPR000305">
    <property type="entry name" value="GIY-YIG_endonuc"/>
</dbReference>
<dbReference type="InterPro" id="IPR035901">
    <property type="entry name" value="GIY-YIG_endonuc_sf"/>
</dbReference>
<dbReference type="AlphaFoldDB" id="A0A2S4ZX86"/>